<keyword evidence="2" id="KW-0560">Oxidoreductase</keyword>
<sequence length="256" mass="27393">MGKLDGAIAVITGGAGNLGKTAAELFIREGAKVALVDNNSEKLEKEVERLTSLGEIISIKADVTNENDVKNYVEVVKNRWGRIDVFLNNAGVLGKVAPLVNQTAEDYYFLMDINVKGVFLGLKYVMPVMITQKSGSIINTSSTSGLAGSSGNSLYSASKHAVVGLTKTAALESSSEGVRVNSIHPSPIDSEMMRNIEKELNSDDPEKIKEKIISRIPAGRYGSMKEVAGVMLFLAGEDSKFITGSQYRVDGGMGAR</sequence>
<dbReference type="Pfam" id="PF13561">
    <property type="entry name" value="adh_short_C2"/>
    <property type="match status" value="1"/>
</dbReference>
<dbReference type="PRINTS" id="PR00080">
    <property type="entry name" value="SDRFAMILY"/>
</dbReference>
<dbReference type="InterPro" id="IPR036291">
    <property type="entry name" value="NAD(P)-bd_dom_sf"/>
</dbReference>
<evidence type="ECO:0000313" key="3">
    <source>
        <dbReference type="EMBL" id="PTL40240.1"/>
    </source>
</evidence>
<evidence type="ECO:0000256" key="1">
    <source>
        <dbReference type="ARBA" id="ARBA00006484"/>
    </source>
</evidence>
<dbReference type="GO" id="GO:0008206">
    <property type="term" value="P:bile acid metabolic process"/>
    <property type="evidence" value="ECO:0007669"/>
    <property type="project" value="UniProtKB-ARBA"/>
</dbReference>
<dbReference type="CDD" id="cd05233">
    <property type="entry name" value="SDR_c"/>
    <property type="match status" value="1"/>
</dbReference>
<dbReference type="PRINTS" id="PR00081">
    <property type="entry name" value="GDHRDH"/>
</dbReference>
<organism evidence="3 4">
    <name type="scientific">Alkalicoccus saliphilus</name>
    <dbReference type="NCBI Taxonomy" id="200989"/>
    <lineage>
        <taxon>Bacteria</taxon>
        <taxon>Bacillati</taxon>
        <taxon>Bacillota</taxon>
        <taxon>Bacilli</taxon>
        <taxon>Bacillales</taxon>
        <taxon>Bacillaceae</taxon>
        <taxon>Alkalicoccus</taxon>
    </lineage>
</organism>
<dbReference type="InterPro" id="IPR002347">
    <property type="entry name" value="SDR_fam"/>
</dbReference>
<accession>A0A2T4UA29</accession>
<dbReference type="PANTHER" id="PTHR24321">
    <property type="entry name" value="DEHYDROGENASES, SHORT CHAIN"/>
    <property type="match status" value="1"/>
</dbReference>
<protein>
    <submittedName>
        <fullName evidence="3">Oxidoreductase</fullName>
    </submittedName>
</protein>
<dbReference type="AlphaFoldDB" id="A0A2T4UA29"/>
<dbReference type="Gene3D" id="3.40.50.720">
    <property type="entry name" value="NAD(P)-binding Rossmann-like Domain"/>
    <property type="match status" value="1"/>
</dbReference>
<keyword evidence="4" id="KW-1185">Reference proteome</keyword>
<proteinExistence type="inferred from homology"/>
<evidence type="ECO:0000313" key="4">
    <source>
        <dbReference type="Proteomes" id="UP000240509"/>
    </source>
</evidence>
<gene>
    <name evidence="3" type="ORF">C6Y45_02345</name>
</gene>
<comment type="caution">
    <text evidence="3">The sequence shown here is derived from an EMBL/GenBank/DDBJ whole genome shotgun (WGS) entry which is preliminary data.</text>
</comment>
<dbReference type="InterPro" id="IPR020904">
    <property type="entry name" value="Sc_DH/Rdtase_CS"/>
</dbReference>
<reference evidence="3 4" key="1">
    <citation type="submission" date="2018-03" db="EMBL/GenBank/DDBJ databases">
        <title>Alkalicoccus saliphilus sp. nov., isolated from a mineral pool.</title>
        <authorList>
            <person name="Zhao B."/>
        </authorList>
    </citation>
    <scope>NUCLEOTIDE SEQUENCE [LARGE SCALE GENOMIC DNA]</scope>
    <source>
        <strain evidence="3 4">6AG</strain>
    </source>
</reference>
<name>A0A2T4UA29_9BACI</name>
<dbReference type="PANTHER" id="PTHR24321:SF8">
    <property type="entry name" value="ESTRADIOL 17-BETA-DEHYDROGENASE 8-RELATED"/>
    <property type="match status" value="1"/>
</dbReference>
<dbReference type="RefSeq" id="WP_107583418.1">
    <property type="nucleotide sequence ID" value="NZ_PZJJ01000002.1"/>
</dbReference>
<dbReference type="SUPFAM" id="SSF51735">
    <property type="entry name" value="NAD(P)-binding Rossmann-fold domains"/>
    <property type="match status" value="1"/>
</dbReference>
<dbReference type="OrthoDB" id="306388at2"/>
<evidence type="ECO:0000256" key="2">
    <source>
        <dbReference type="ARBA" id="ARBA00023002"/>
    </source>
</evidence>
<dbReference type="Proteomes" id="UP000240509">
    <property type="component" value="Unassembled WGS sequence"/>
</dbReference>
<dbReference type="EMBL" id="PZJJ01000002">
    <property type="protein sequence ID" value="PTL40240.1"/>
    <property type="molecule type" value="Genomic_DNA"/>
</dbReference>
<dbReference type="FunFam" id="3.40.50.720:FF:000084">
    <property type="entry name" value="Short-chain dehydrogenase reductase"/>
    <property type="match status" value="1"/>
</dbReference>
<comment type="similarity">
    <text evidence="1">Belongs to the short-chain dehydrogenases/reductases (SDR) family.</text>
</comment>
<dbReference type="GO" id="GO:0016491">
    <property type="term" value="F:oxidoreductase activity"/>
    <property type="evidence" value="ECO:0007669"/>
    <property type="project" value="UniProtKB-KW"/>
</dbReference>
<dbReference type="PROSITE" id="PS00061">
    <property type="entry name" value="ADH_SHORT"/>
    <property type="match status" value="1"/>
</dbReference>